<feature type="transmembrane region" description="Helical" evidence="1">
    <location>
        <begin position="296"/>
        <end position="316"/>
    </location>
</feature>
<feature type="transmembrane region" description="Helical" evidence="1">
    <location>
        <begin position="328"/>
        <end position="344"/>
    </location>
</feature>
<keyword evidence="1" id="KW-0472">Membrane</keyword>
<evidence type="ECO:0000313" key="2">
    <source>
        <dbReference type="EMBL" id="TKR73709.1"/>
    </source>
</evidence>
<dbReference type="SUPFAM" id="SSF81321">
    <property type="entry name" value="Family A G protein-coupled receptor-like"/>
    <property type="match status" value="1"/>
</dbReference>
<reference evidence="2 3" key="2">
    <citation type="journal article" date="2019" name="G3 (Bethesda)">
        <title>Hybrid Assembly of the Genome of the Entomopathogenic Nematode Steinernema carpocapsae Identifies the X-Chromosome.</title>
        <authorList>
            <person name="Serra L."/>
            <person name="Macchietto M."/>
            <person name="Macias-Munoz A."/>
            <person name="McGill C.J."/>
            <person name="Rodriguez I.M."/>
            <person name="Rodriguez B."/>
            <person name="Murad R."/>
            <person name="Mortazavi A."/>
        </authorList>
    </citation>
    <scope>NUCLEOTIDE SEQUENCE [LARGE SCALE GENOMIC DNA]</scope>
    <source>
        <strain evidence="2 3">ALL</strain>
    </source>
</reference>
<dbReference type="Gene3D" id="1.20.1070.10">
    <property type="entry name" value="Rhodopsin 7-helix transmembrane proteins"/>
    <property type="match status" value="1"/>
</dbReference>
<sequence length="402" mass="46568">MPPIKQHYLSCHEHPECREDYGRAAKGDERRSEIPKSSMTTIWNPYRTAKVLCRKNKFQQLVRMDSISVPHCNGTVILDNGNIKFLPNQHYFVGIFYICFFIVAVIPQFFLMFTCLEKQHISLSCYKLMTIVCFCDMTNLVNCMLMAGIFTLFDIQHCNSGLWIISYGQFVMFFWYAYCIANLILAFNRLFEFLNKAVSKFLFEGKRCWFWLLGIFVYAASLCAFAPKPYYFYNAMAGVWYFYWLLPDPTNYYHIFNNIIKLGLMICCYILMLILLKKKMSMTSSSVSDVQTKACLVAFACAAGNITYVVISYMPMGNSPVTGALGEFLWGVQHSAAGFVYITMNKSMLLFISRFHAAKGLSDEEKARDALQIIDPSHCVIRRHLYQGWYSRSTLEYMQITR</sequence>
<feature type="transmembrane region" description="Helical" evidence="1">
    <location>
        <begin position="208"/>
        <end position="232"/>
    </location>
</feature>
<evidence type="ECO:0008006" key="4">
    <source>
        <dbReference type="Google" id="ProtNLM"/>
    </source>
</evidence>
<dbReference type="Proteomes" id="UP000298663">
    <property type="component" value="Unassembled WGS sequence"/>
</dbReference>
<keyword evidence="1" id="KW-0812">Transmembrane</keyword>
<organism evidence="2 3">
    <name type="scientific">Steinernema carpocapsae</name>
    <name type="common">Entomopathogenic nematode</name>
    <dbReference type="NCBI Taxonomy" id="34508"/>
    <lineage>
        <taxon>Eukaryota</taxon>
        <taxon>Metazoa</taxon>
        <taxon>Ecdysozoa</taxon>
        <taxon>Nematoda</taxon>
        <taxon>Chromadorea</taxon>
        <taxon>Rhabditida</taxon>
        <taxon>Tylenchina</taxon>
        <taxon>Panagrolaimomorpha</taxon>
        <taxon>Strongyloidoidea</taxon>
        <taxon>Steinernematidae</taxon>
        <taxon>Steinernema</taxon>
    </lineage>
</organism>
<feature type="transmembrane region" description="Helical" evidence="1">
    <location>
        <begin position="252"/>
        <end position="276"/>
    </location>
</feature>
<accession>A0A4U5MV60</accession>
<reference evidence="2 3" key="1">
    <citation type="journal article" date="2015" name="Genome Biol.">
        <title>Comparative genomics of Steinernema reveals deeply conserved gene regulatory networks.</title>
        <authorList>
            <person name="Dillman A.R."/>
            <person name="Macchietto M."/>
            <person name="Porter C.F."/>
            <person name="Rogers A."/>
            <person name="Williams B."/>
            <person name="Antoshechkin I."/>
            <person name="Lee M.M."/>
            <person name="Goodwin Z."/>
            <person name="Lu X."/>
            <person name="Lewis E.E."/>
            <person name="Goodrich-Blair H."/>
            <person name="Stock S.P."/>
            <person name="Adams B.J."/>
            <person name="Sternberg P.W."/>
            <person name="Mortazavi A."/>
        </authorList>
    </citation>
    <scope>NUCLEOTIDE SEQUENCE [LARGE SCALE GENOMIC DNA]</scope>
    <source>
        <strain evidence="2 3">ALL</strain>
    </source>
</reference>
<dbReference type="InterPro" id="IPR019425">
    <property type="entry name" value="7TM_GPCR_serpentine_rcpt_Srt"/>
</dbReference>
<dbReference type="AlphaFoldDB" id="A0A4U5MV60"/>
<feature type="transmembrane region" description="Helical" evidence="1">
    <location>
        <begin position="128"/>
        <end position="152"/>
    </location>
</feature>
<dbReference type="PANTHER" id="PTHR23021">
    <property type="entry name" value="SERPENTINE RECEPTOR, CLASS T"/>
    <property type="match status" value="1"/>
</dbReference>
<dbReference type="PANTHER" id="PTHR23021:SF26">
    <property type="entry name" value="SERPENTINE RECEPTOR, CLASS T"/>
    <property type="match status" value="1"/>
</dbReference>
<proteinExistence type="predicted"/>
<name>A0A4U5MV60_STECR</name>
<keyword evidence="1" id="KW-1133">Transmembrane helix</keyword>
<evidence type="ECO:0000313" key="3">
    <source>
        <dbReference type="Proteomes" id="UP000298663"/>
    </source>
</evidence>
<dbReference type="Pfam" id="PF10321">
    <property type="entry name" value="7TM_GPCR_Srt"/>
    <property type="match status" value="1"/>
</dbReference>
<comment type="caution">
    <text evidence="2">The sequence shown here is derived from an EMBL/GenBank/DDBJ whole genome shotgun (WGS) entry which is preliminary data.</text>
</comment>
<feature type="transmembrane region" description="Helical" evidence="1">
    <location>
        <begin position="91"/>
        <end position="116"/>
    </location>
</feature>
<keyword evidence="3" id="KW-1185">Reference proteome</keyword>
<gene>
    <name evidence="2" type="ORF">L596_020988</name>
</gene>
<protein>
    <recommendedName>
        <fullName evidence="4">G-protein coupled receptors family 1 profile domain-containing protein</fullName>
    </recommendedName>
</protein>
<evidence type="ECO:0000256" key="1">
    <source>
        <dbReference type="SAM" id="Phobius"/>
    </source>
</evidence>
<feature type="transmembrane region" description="Helical" evidence="1">
    <location>
        <begin position="164"/>
        <end position="187"/>
    </location>
</feature>
<dbReference type="EMBL" id="AZBU02000006">
    <property type="protein sequence ID" value="TKR73709.1"/>
    <property type="molecule type" value="Genomic_DNA"/>
</dbReference>
<dbReference type="STRING" id="34508.A0A4U5MV60"/>